<feature type="transmembrane region" description="Helical" evidence="1">
    <location>
        <begin position="170"/>
        <end position="187"/>
    </location>
</feature>
<dbReference type="RefSeq" id="WP_010755212.1">
    <property type="nucleotide sequence ID" value="NZ_ASWD01000002.1"/>
</dbReference>
<gene>
    <name evidence="2" type="ORF">UAU_00147</name>
</gene>
<evidence type="ECO:0000256" key="1">
    <source>
        <dbReference type="SAM" id="Phobius"/>
    </source>
</evidence>
<dbReference type="EMBL" id="AJAQ01000001">
    <property type="protein sequence ID" value="EOH97479.1"/>
    <property type="molecule type" value="Genomic_DNA"/>
</dbReference>
<organism evidence="2 3">
    <name type="scientific">Enterococcus pallens ATCC BAA-351</name>
    <dbReference type="NCBI Taxonomy" id="1158607"/>
    <lineage>
        <taxon>Bacteria</taxon>
        <taxon>Bacillati</taxon>
        <taxon>Bacillota</taxon>
        <taxon>Bacilli</taxon>
        <taxon>Lactobacillales</taxon>
        <taxon>Enterococcaceae</taxon>
        <taxon>Enterococcus</taxon>
    </lineage>
</organism>
<comment type="caution">
    <text evidence="2">The sequence shown here is derived from an EMBL/GenBank/DDBJ whole genome shotgun (WGS) entry which is preliminary data.</text>
</comment>
<keyword evidence="3" id="KW-1185">Reference proteome</keyword>
<dbReference type="STRING" id="160454.RV10_GL004430"/>
<feature type="transmembrane region" description="Helical" evidence="1">
    <location>
        <begin position="78"/>
        <end position="96"/>
    </location>
</feature>
<protein>
    <submittedName>
        <fullName evidence="2">Uncharacterized protein</fullName>
    </submittedName>
</protein>
<dbReference type="Pfam" id="PF22564">
    <property type="entry name" value="HAAS"/>
    <property type="match status" value="1"/>
</dbReference>
<proteinExistence type="predicted"/>
<feature type="transmembrane region" description="Helical" evidence="1">
    <location>
        <begin position="108"/>
        <end position="126"/>
    </location>
</feature>
<keyword evidence="1" id="KW-0812">Transmembrane</keyword>
<evidence type="ECO:0000313" key="2">
    <source>
        <dbReference type="EMBL" id="EOH97479.1"/>
    </source>
</evidence>
<keyword evidence="1" id="KW-0472">Membrane</keyword>
<dbReference type="HOGENOM" id="CLU_095617_0_0_9"/>
<evidence type="ECO:0000313" key="3">
    <source>
        <dbReference type="Proteomes" id="UP000013782"/>
    </source>
</evidence>
<dbReference type="InterPro" id="IPR047928">
    <property type="entry name" value="Perm_prefix_1"/>
</dbReference>
<dbReference type="AlphaFoldDB" id="R2TBB4"/>
<dbReference type="Proteomes" id="UP000013782">
    <property type="component" value="Unassembled WGS sequence"/>
</dbReference>
<dbReference type="OrthoDB" id="2192428at2"/>
<name>R2TBB4_9ENTE</name>
<reference evidence="2 3" key="1">
    <citation type="submission" date="2013-02" db="EMBL/GenBank/DDBJ databases">
        <title>The Genome Sequence of Enterococcus pallens BAA-351.</title>
        <authorList>
            <consortium name="The Broad Institute Genome Sequencing Platform"/>
            <consortium name="The Broad Institute Genome Sequencing Center for Infectious Disease"/>
            <person name="Earl A.M."/>
            <person name="Gilmore M.S."/>
            <person name="Lebreton F."/>
            <person name="Walker B."/>
            <person name="Young S.K."/>
            <person name="Zeng Q."/>
            <person name="Gargeya S."/>
            <person name="Fitzgerald M."/>
            <person name="Haas B."/>
            <person name="Abouelleil A."/>
            <person name="Alvarado L."/>
            <person name="Arachchi H.M."/>
            <person name="Berlin A.M."/>
            <person name="Chapman S.B."/>
            <person name="Dewar J."/>
            <person name="Goldberg J."/>
            <person name="Griggs A."/>
            <person name="Gujja S."/>
            <person name="Hansen M."/>
            <person name="Howarth C."/>
            <person name="Imamovic A."/>
            <person name="Larimer J."/>
            <person name="McCowan C."/>
            <person name="Murphy C."/>
            <person name="Neiman D."/>
            <person name="Pearson M."/>
            <person name="Priest M."/>
            <person name="Roberts A."/>
            <person name="Saif S."/>
            <person name="Shea T."/>
            <person name="Sisk P."/>
            <person name="Sykes S."/>
            <person name="Wortman J."/>
            <person name="Nusbaum C."/>
            <person name="Birren B."/>
        </authorList>
    </citation>
    <scope>NUCLEOTIDE SEQUENCE [LARGE SCALE GENOMIC DNA]</scope>
    <source>
        <strain evidence="2 3">ATCC BAA-351</strain>
    </source>
</reference>
<dbReference type="NCBIfam" id="NF038403">
    <property type="entry name" value="perm_prefix_1"/>
    <property type="match status" value="1"/>
</dbReference>
<feature type="transmembrane region" description="Helical" evidence="1">
    <location>
        <begin position="147"/>
        <end position="164"/>
    </location>
</feature>
<dbReference type="eggNOG" id="COG1585">
    <property type="taxonomic scope" value="Bacteria"/>
</dbReference>
<sequence>MDTKNYLKRLTKQISVSSVRKEILAEYTAHIEDHKESLIRQGISEEAAEQEVLEQLGDPVVVGRQLNKVHRRGIDWRMTGYFLICAVIINVVPYFFGYGRTSASAPNFILYGIAGITACAGFLISFMEKYTDSALFYAWGENWDGGGITNSGFVLAIAVFPFSGSLQQKLFCILLLAGLLTLQRYLITFVKDRKEKQLLWEIGVAVTDISYKGTGLVNGKKLSLKTNQEVIKKDRPFMVIGLEGFRPVAVAI</sequence>
<dbReference type="PATRIC" id="fig|1158607.3.peg.147"/>
<accession>R2TBB4</accession>
<keyword evidence="1" id="KW-1133">Transmembrane helix</keyword>